<dbReference type="InterPro" id="IPR055071">
    <property type="entry name" value="RA_PHLPP-like"/>
</dbReference>
<dbReference type="InterPro" id="IPR036457">
    <property type="entry name" value="PPM-type-like_dom_sf"/>
</dbReference>
<keyword evidence="7" id="KW-1185">Reference proteome</keyword>
<dbReference type="GO" id="GO:0005737">
    <property type="term" value="C:cytoplasm"/>
    <property type="evidence" value="ECO:0007669"/>
    <property type="project" value="TreeGrafter"/>
</dbReference>
<keyword evidence="2" id="KW-0479">Metal-binding</keyword>
<proteinExistence type="predicted"/>
<dbReference type="InterPro" id="IPR003591">
    <property type="entry name" value="Leu-rich_rpt_typical-subtyp"/>
</dbReference>
<feature type="region of interest" description="Disordered" evidence="4">
    <location>
        <begin position="1"/>
        <end position="47"/>
    </location>
</feature>
<reference evidence="6" key="1">
    <citation type="submission" date="2025-08" db="UniProtKB">
        <authorList>
            <consortium name="Ensembl"/>
        </authorList>
    </citation>
    <scope>IDENTIFICATION</scope>
</reference>
<dbReference type="FunFam" id="3.80.10.10:FF:000027">
    <property type="entry name" value="PH domain and leucine rich repeat protein phosphatase 2"/>
    <property type="match status" value="1"/>
</dbReference>
<dbReference type="CDD" id="cd13322">
    <property type="entry name" value="PH_PHLPP-like"/>
    <property type="match status" value="1"/>
</dbReference>
<evidence type="ECO:0000256" key="2">
    <source>
        <dbReference type="ARBA" id="ARBA00022723"/>
    </source>
</evidence>
<dbReference type="Proteomes" id="UP000261360">
    <property type="component" value="Unplaced"/>
</dbReference>
<feature type="compositionally biased region" description="Low complexity" evidence="4">
    <location>
        <begin position="292"/>
        <end position="301"/>
    </location>
</feature>
<dbReference type="SMART" id="SM00332">
    <property type="entry name" value="PP2Cc"/>
    <property type="match status" value="1"/>
</dbReference>
<feature type="region of interest" description="Disordered" evidence="4">
    <location>
        <begin position="267"/>
        <end position="334"/>
    </location>
</feature>
<feature type="compositionally biased region" description="Basic and acidic residues" evidence="4">
    <location>
        <begin position="267"/>
        <end position="276"/>
    </location>
</feature>
<dbReference type="Ensembl" id="ENSSLDT00000024503.1">
    <property type="protein sequence ID" value="ENSSLDP00000023740.1"/>
    <property type="gene ID" value="ENSSLDG00000018484.1"/>
</dbReference>
<dbReference type="PANTHER" id="PTHR48051">
    <property type="match status" value="1"/>
</dbReference>
<accession>A0A3B4XYU9</accession>
<keyword evidence="3" id="KW-0677">Repeat</keyword>
<feature type="region of interest" description="Disordered" evidence="4">
    <location>
        <begin position="424"/>
        <end position="473"/>
    </location>
</feature>
<sequence>MESVQAVAEDGASDGGATKLTKKPSGLSVARGTPVDDGGGHLAPSRVEAKNGNCLSHSASTAGFSASNRTVASNGRGSSSNSSSLLLRRRRLKRNLSAAAAATATSAVTAACGAKMNSALSSASLHTRSLDRKTLLKHRQNMQLQPADREWVRADLHRGSIHVHDRLTPSYPRPVLCTMDTTAGEVALRLSKLCSKSSSVMRIFCKDSPKTDQNGNCNVKYEYNDNPCKVIEDSSIKCNHLTPLESTELRGHPSDRLRLLLMENADERQKQQDVDGKLFTPESESQDNITCSLSDLNSNSNMDTPNDDDSEHRNGVDSYGLNSGSDVESSAFDDLSSGARLSEHRDSLSDDMILGTEASILSPTFDSATEGHDMYGSSSDELELDCPASNTSMDPISQHHTNGIAAVTANYEQCSMGHLNDMTNNMGPDSRLNSHSLGSLPPSSSAGSLSRACSTGNTPDIQDPDCGQGAAKSGLAVDHNGNSCDSSPTLYVQLHGEAVRRLSPDERPLQIQNDFLFKLGFKDPWRVQEEGLNTEIGSLLRFYAGKPQSIESSERVQLSGTYNVRKGKLQLPVNRWTRRQVILCGTCLIVSSVKESQTGKMHILPLIGGKVEEVKKHNHCLAFSSAGPQSQTYYVSFDSFTEHLRWHRHAAKMVSQRINSVDLSCCSLEQLPPNLFYSHDLTHLNLKHNFLPADQRLQQLQRFSRLRSLNLSNNHLGQFPLAICDIPTLTEVNLSCNYLASVPSSVGAMTNLQTFLLDGNSLDELPNELGSLQRLSYLGLSFNQFNHVPQVLERLASMEKLCMAGNNLETLTLQNFRLLRVKHIDLRLNKISSMVPDEPDLLRHVTQLDVRDNRLTDLDASVFPRLEVLHCERNRIAGLKAKGCLLKGIYASSNELRQLDVNPVPSNLSCMDISRNHMDSLPDWLCEAKKLEVLDVSHNLITELPARLLCSNSLRKLSAGHNQLQKLPERVERPLLEVLDIQHNQLVELPCNLFLKSDSLRCVNASANKLEHLPPSSLSEESHSILQELYLTNNRLTDKCVPMLTGHSHLRVLHMAYNHLQTFPASKMAKLEELEEVDLSGNMLKTVPTTIMNCRRMHTLIAHSNAIEVFPEVMQLMEMKCVDLSCNELSEITLPENLPPKLQELDLTGNPRLNLDHKTLEQLNNIRCFRIDPPPTFSSNEASGGPAVWSHGYTEASGVKNKLCVAALSVNSFCGSREALYGVFDGDRNVEVPYLLQCTMNDVLAEELHKTKISKTKIIIRTAGQKLGGSAALCHIRHDPTDPGGCFTLTAANVGKCKAILCRDGKPLSLSLLHNVGLEEEYRRIRQHRAIITEDNKVNGVTDSTRIMGYSFLYPSVIPCPYVQTVTLTPQDEFFILGSRGLWDAVSPTEAVEAVRNVPDGLAAAKKLCTLAQGYGCTDSLSAVVVQLSVSEDCCSCCCSEPPQPPPSPGLGPYPPSSSAIKERPSDGSLPVPPSSCSEISSEISTSEMSSEVGSTASSDEPPQSSELPSARSCCALHPACLAGSFQRQLSSATFSSALSDNGLDSEDEEPIAGVFSNGSRVEVEADVHCLKAESSSSSSPQTSLPSSTSQEPVGGDGGKLAGKRRVNGSVARQEKSHNLIEVAADAPSKKSGGYFTAPAQPDPDDQFIIPPELEEEVKEIMKQHQQKQQKPPGTDQPTDYYDTPL</sequence>
<keyword evidence="1" id="KW-0433">Leucine-rich repeat</keyword>
<dbReference type="SMART" id="SM00369">
    <property type="entry name" value="LRR_TYP"/>
    <property type="match status" value="9"/>
</dbReference>
<dbReference type="SMART" id="SM00364">
    <property type="entry name" value="LRR_BAC"/>
    <property type="match status" value="11"/>
</dbReference>
<dbReference type="Gene3D" id="3.80.10.10">
    <property type="entry name" value="Ribonuclease Inhibitor"/>
    <property type="match status" value="3"/>
</dbReference>
<dbReference type="InterPro" id="IPR001611">
    <property type="entry name" value="Leu-rich_rpt"/>
</dbReference>
<dbReference type="InterPro" id="IPR001932">
    <property type="entry name" value="PPM-type_phosphatase-like_dom"/>
</dbReference>
<evidence type="ECO:0000256" key="4">
    <source>
        <dbReference type="SAM" id="MobiDB-lite"/>
    </source>
</evidence>
<feature type="compositionally biased region" description="Low complexity" evidence="4">
    <location>
        <begin position="1575"/>
        <end position="1591"/>
    </location>
</feature>
<dbReference type="SUPFAM" id="SSF81606">
    <property type="entry name" value="PP2C-like"/>
    <property type="match status" value="1"/>
</dbReference>
<feature type="compositionally biased region" description="Polar residues" evidence="4">
    <location>
        <begin position="1493"/>
        <end position="1508"/>
    </location>
</feature>
<name>A0A3B4XYU9_SERLL</name>
<dbReference type="Pfam" id="PF00560">
    <property type="entry name" value="LRR_1"/>
    <property type="match status" value="1"/>
</dbReference>
<dbReference type="Pfam" id="PF00481">
    <property type="entry name" value="PP2C"/>
    <property type="match status" value="1"/>
</dbReference>
<evidence type="ECO:0000259" key="5">
    <source>
        <dbReference type="PROSITE" id="PS51746"/>
    </source>
</evidence>
<dbReference type="GeneTree" id="ENSGT00940000158137"/>
<dbReference type="PROSITE" id="PS51746">
    <property type="entry name" value="PPM_2"/>
    <property type="match status" value="1"/>
</dbReference>
<dbReference type="InterPro" id="IPR050216">
    <property type="entry name" value="LRR_domain-containing"/>
</dbReference>
<dbReference type="GO" id="GO:0046872">
    <property type="term" value="F:metal ion binding"/>
    <property type="evidence" value="ECO:0007669"/>
    <property type="project" value="UniProtKB-KW"/>
</dbReference>
<dbReference type="PANTHER" id="PTHR48051:SF43">
    <property type="entry name" value="PH DOMAIN AND LEUCINE RICH REPEAT PROTEIN PHOSPHATASE 1"/>
    <property type="match status" value="1"/>
</dbReference>
<organism evidence="6 7">
    <name type="scientific">Seriola lalandi dorsalis</name>
    <dbReference type="NCBI Taxonomy" id="1841481"/>
    <lineage>
        <taxon>Eukaryota</taxon>
        <taxon>Metazoa</taxon>
        <taxon>Chordata</taxon>
        <taxon>Craniata</taxon>
        <taxon>Vertebrata</taxon>
        <taxon>Euteleostomi</taxon>
        <taxon>Actinopterygii</taxon>
        <taxon>Neopterygii</taxon>
        <taxon>Teleostei</taxon>
        <taxon>Neoteleostei</taxon>
        <taxon>Acanthomorphata</taxon>
        <taxon>Carangaria</taxon>
        <taxon>Carangiformes</taxon>
        <taxon>Carangidae</taxon>
        <taxon>Seriola</taxon>
    </lineage>
</organism>
<feature type="compositionally biased region" description="Basic and acidic residues" evidence="4">
    <location>
        <begin position="1562"/>
        <end position="1572"/>
    </location>
</feature>
<feature type="compositionally biased region" description="Polar residues" evidence="4">
    <location>
        <begin position="282"/>
        <end position="291"/>
    </location>
</feature>
<feature type="compositionally biased region" description="Low complexity" evidence="4">
    <location>
        <begin position="1475"/>
        <end position="1492"/>
    </location>
</feature>
<dbReference type="CDD" id="cd00143">
    <property type="entry name" value="PP2Cc"/>
    <property type="match status" value="1"/>
</dbReference>
<feature type="compositionally biased region" description="Low complexity" evidence="4">
    <location>
        <begin position="433"/>
        <end position="454"/>
    </location>
</feature>
<dbReference type="SUPFAM" id="SSF52058">
    <property type="entry name" value="L domain-like"/>
    <property type="match status" value="2"/>
</dbReference>
<feature type="region of interest" description="Disordered" evidence="4">
    <location>
        <begin position="1443"/>
        <end position="1510"/>
    </location>
</feature>
<evidence type="ECO:0000256" key="3">
    <source>
        <dbReference type="ARBA" id="ARBA00022737"/>
    </source>
</evidence>
<dbReference type="SUPFAM" id="SSF50729">
    <property type="entry name" value="PH domain-like"/>
    <property type="match status" value="1"/>
</dbReference>
<dbReference type="Pfam" id="PF23010">
    <property type="entry name" value="RA_3"/>
    <property type="match status" value="1"/>
</dbReference>
<feature type="domain" description="PPM-type phosphatase" evidence="5">
    <location>
        <begin position="1190"/>
        <end position="1428"/>
    </location>
</feature>
<evidence type="ECO:0000256" key="1">
    <source>
        <dbReference type="ARBA" id="ARBA00022614"/>
    </source>
</evidence>
<dbReference type="Pfam" id="PF13855">
    <property type="entry name" value="LRR_8"/>
    <property type="match status" value="2"/>
</dbReference>
<feature type="region of interest" description="Disordered" evidence="4">
    <location>
        <begin position="1538"/>
        <end position="1686"/>
    </location>
</feature>
<evidence type="ECO:0000313" key="7">
    <source>
        <dbReference type="Proteomes" id="UP000261360"/>
    </source>
</evidence>
<dbReference type="FunFam" id="3.80.10.10:FF:000173">
    <property type="entry name" value="PH domain and leucine rich repeat protein phosphatase 1"/>
    <property type="match status" value="1"/>
</dbReference>
<feature type="compositionally biased region" description="Pro residues" evidence="4">
    <location>
        <begin position="1443"/>
        <end position="1456"/>
    </location>
</feature>
<dbReference type="InterPro" id="IPR032675">
    <property type="entry name" value="LRR_dom_sf"/>
</dbReference>
<dbReference type="Gene3D" id="3.60.40.10">
    <property type="entry name" value="PPM-type phosphatase domain"/>
    <property type="match status" value="1"/>
</dbReference>
<evidence type="ECO:0000313" key="6">
    <source>
        <dbReference type="Ensembl" id="ENSSLDP00000023740.1"/>
    </source>
</evidence>
<protein>
    <submittedName>
        <fullName evidence="6">PH domain and leucine rich repeat protein phosphatase 1</fullName>
    </submittedName>
</protein>
<reference evidence="6" key="2">
    <citation type="submission" date="2025-09" db="UniProtKB">
        <authorList>
            <consortium name="Ensembl"/>
        </authorList>
    </citation>
    <scope>IDENTIFICATION</scope>
</reference>
<dbReference type="PROSITE" id="PS51450">
    <property type="entry name" value="LRR"/>
    <property type="match status" value="2"/>
</dbReference>